<dbReference type="SUPFAM" id="SSF54060">
    <property type="entry name" value="His-Me finger endonucleases"/>
    <property type="match status" value="1"/>
</dbReference>
<keyword evidence="2" id="KW-1185">Reference proteome</keyword>
<accession>A0A8B6C3T4</accession>
<gene>
    <name evidence="1" type="ORF">MGAL_10B024658</name>
</gene>
<evidence type="ECO:0000313" key="1">
    <source>
        <dbReference type="EMBL" id="VDH99151.1"/>
    </source>
</evidence>
<reference evidence="1" key="1">
    <citation type="submission" date="2018-11" db="EMBL/GenBank/DDBJ databases">
        <authorList>
            <person name="Alioto T."/>
            <person name="Alioto T."/>
        </authorList>
    </citation>
    <scope>NUCLEOTIDE SEQUENCE</scope>
</reference>
<dbReference type="InterPro" id="IPR044925">
    <property type="entry name" value="His-Me_finger_sf"/>
</dbReference>
<sequence length="96" mass="11494">MQREGEDVAQVFVERLERDVKRLNNIPRVRLFMMTIEDKENHKNASMCWIYVQALGEDKVWDHCHLTAKYRGSAHKICNLKHRLPKYVPVYFHKLA</sequence>
<dbReference type="EMBL" id="UYJE01001103">
    <property type="protein sequence ID" value="VDH99151.1"/>
    <property type="molecule type" value="Genomic_DNA"/>
</dbReference>
<name>A0A8B6C3T4_MYTGA</name>
<evidence type="ECO:0000313" key="2">
    <source>
        <dbReference type="Proteomes" id="UP000596742"/>
    </source>
</evidence>
<dbReference type="AlphaFoldDB" id="A0A8B6C3T4"/>
<dbReference type="OrthoDB" id="6602337at2759"/>
<comment type="caution">
    <text evidence="1">The sequence shown here is derived from an EMBL/GenBank/DDBJ whole genome shotgun (WGS) entry which is preliminary data.</text>
</comment>
<proteinExistence type="predicted"/>
<dbReference type="Proteomes" id="UP000596742">
    <property type="component" value="Unassembled WGS sequence"/>
</dbReference>
<protein>
    <submittedName>
        <fullName evidence="1">Uncharacterized protein</fullName>
    </submittedName>
</protein>
<organism evidence="1 2">
    <name type="scientific">Mytilus galloprovincialis</name>
    <name type="common">Mediterranean mussel</name>
    <dbReference type="NCBI Taxonomy" id="29158"/>
    <lineage>
        <taxon>Eukaryota</taxon>
        <taxon>Metazoa</taxon>
        <taxon>Spiralia</taxon>
        <taxon>Lophotrochozoa</taxon>
        <taxon>Mollusca</taxon>
        <taxon>Bivalvia</taxon>
        <taxon>Autobranchia</taxon>
        <taxon>Pteriomorphia</taxon>
        <taxon>Mytilida</taxon>
        <taxon>Mytiloidea</taxon>
        <taxon>Mytilidae</taxon>
        <taxon>Mytilinae</taxon>
        <taxon>Mytilus</taxon>
    </lineage>
</organism>